<proteinExistence type="predicted"/>
<reference evidence="2 3" key="1">
    <citation type="journal article" date="2018" name="Nat. Biotechnol.">
        <title>A standardized bacterial taxonomy based on genome phylogeny substantially revises the tree of life.</title>
        <authorList>
            <person name="Parks D.H."/>
            <person name="Chuvochina M."/>
            <person name="Waite D.W."/>
            <person name="Rinke C."/>
            <person name="Skarshewski A."/>
            <person name="Chaumeil P.A."/>
            <person name="Hugenholtz P."/>
        </authorList>
    </citation>
    <scope>NUCLEOTIDE SEQUENCE [LARGE SCALE GENOMIC DNA]</scope>
    <source>
        <strain evidence="2">UBA9667</strain>
    </source>
</reference>
<sequence>MDKPLFRLQRLSVNLRLRGLFLAFFCDFILFVLTVFRFGEWLLFMQQPFCTDALMDFFGWYWYVYIEIFFYSID</sequence>
<accession>A0A3D2SDT7</accession>
<evidence type="ECO:0000256" key="1">
    <source>
        <dbReference type="SAM" id="Phobius"/>
    </source>
</evidence>
<feature type="transmembrane region" description="Helical" evidence="1">
    <location>
        <begin position="58"/>
        <end position="73"/>
    </location>
</feature>
<protein>
    <submittedName>
        <fullName evidence="2">Uncharacterized protein</fullName>
    </submittedName>
</protein>
<name>A0A3D2SDT7_9BACE</name>
<dbReference type="EMBL" id="DPVG01000062">
    <property type="protein sequence ID" value="HCK23491.1"/>
    <property type="molecule type" value="Genomic_DNA"/>
</dbReference>
<keyword evidence="1" id="KW-1133">Transmembrane helix</keyword>
<evidence type="ECO:0000313" key="3">
    <source>
        <dbReference type="Proteomes" id="UP000263098"/>
    </source>
</evidence>
<feature type="transmembrane region" description="Helical" evidence="1">
    <location>
        <begin position="20"/>
        <end position="38"/>
    </location>
</feature>
<organism evidence="2 3">
    <name type="scientific">Bacteroides graminisolvens</name>
    <dbReference type="NCBI Taxonomy" id="477666"/>
    <lineage>
        <taxon>Bacteria</taxon>
        <taxon>Pseudomonadati</taxon>
        <taxon>Bacteroidota</taxon>
        <taxon>Bacteroidia</taxon>
        <taxon>Bacteroidales</taxon>
        <taxon>Bacteroidaceae</taxon>
        <taxon>Bacteroides</taxon>
    </lineage>
</organism>
<dbReference type="Proteomes" id="UP000263098">
    <property type="component" value="Unassembled WGS sequence"/>
</dbReference>
<evidence type="ECO:0000313" key="2">
    <source>
        <dbReference type="EMBL" id="HCK23491.1"/>
    </source>
</evidence>
<gene>
    <name evidence="2" type="ORF">DHW31_01680</name>
</gene>
<keyword evidence="1" id="KW-0472">Membrane</keyword>
<dbReference type="AlphaFoldDB" id="A0A3D2SDT7"/>
<comment type="caution">
    <text evidence="2">The sequence shown here is derived from an EMBL/GenBank/DDBJ whole genome shotgun (WGS) entry which is preliminary data.</text>
</comment>
<keyword evidence="1" id="KW-0812">Transmembrane</keyword>